<dbReference type="PANTHER" id="PTHR13504">
    <property type="entry name" value="FIDO DOMAIN-CONTAINING PROTEIN DDB_G0283145"/>
    <property type="match status" value="1"/>
</dbReference>
<keyword evidence="6" id="KW-1185">Reference proteome</keyword>
<keyword evidence="2" id="KW-0547">Nucleotide-binding</keyword>
<dbReference type="InterPro" id="IPR036597">
    <property type="entry name" value="Fido-like_dom_sf"/>
</dbReference>
<feature type="active site" evidence="1">
    <location>
        <position position="322"/>
    </location>
</feature>
<dbReference type="GO" id="GO:0005524">
    <property type="term" value="F:ATP binding"/>
    <property type="evidence" value="ECO:0007669"/>
    <property type="project" value="UniProtKB-KW"/>
</dbReference>
<keyword evidence="2" id="KW-0067">ATP-binding</keyword>
<reference evidence="5 6" key="1">
    <citation type="journal article" date="2024" name="J Genomics">
        <title>Draft genome sequencing and assembly of Favolaschia claudopus CIRM-BRFM 2984 isolated from oak limbs.</title>
        <authorList>
            <person name="Navarro D."/>
            <person name="Drula E."/>
            <person name="Chaduli D."/>
            <person name="Cazenave R."/>
            <person name="Ahrendt S."/>
            <person name="Wang J."/>
            <person name="Lipzen A."/>
            <person name="Daum C."/>
            <person name="Barry K."/>
            <person name="Grigoriev I.V."/>
            <person name="Favel A."/>
            <person name="Rosso M.N."/>
            <person name="Martin F."/>
        </authorList>
    </citation>
    <scope>NUCLEOTIDE SEQUENCE [LARGE SCALE GENOMIC DNA]</scope>
    <source>
        <strain evidence="5 6">CIRM-BRFM 2984</strain>
    </source>
</reference>
<dbReference type="SUPFAM" id="SSF140931">
    <property type="entry name" value="Fic-like"/>
    <property type="match status" value="1"/>
</dbReference>
<name>A0AAW0AZU6_9AGAR</name>
<evidence type="ECO:0000313" key="5">
    <source>
        <dbReference type="EMBL" id="KAK7018367.1"/>
    </source>
</evidence>
<evidence type="ECO:0000256" key="1">
    <source>
        <dbReference type="PIRSR" id="PIRSR640198-1"/>
    </source>
</evidence>
<dbReference type="AlphaFoldDB" id="A0AAW0AZU6"/>
<dbReference type="Gene3D" id="1.10.3290.10">
    <property type="entry name" value="Fido-like domain"/>
    <property type="match status" value="1"/>
</dbReference>
<dbReference type="EMBL" id="JAWWNJ010000046">
    <property type="protein sequence ID" value="KAK7018367.1"/>
    <property type="molecule type" value="Genomic_DNA"/>
</dbReference>
<evidence type="ECO:0000256" key="3">
    <source>
        <dbReference type="SAM" id="MobiDB-lite"/>
    </source>
</evidence>
<dbReference type="Proteomes" id="UP001362999">
    <property type="component" value="Unassembled WGS sequence"/>
</dbReference>
<dbReference type="PROSITE" id="PS51459">
    <property type="entry name" value="FIDO"/>
    <property type="match status" value="1"/>
</dbReference>
<evidence type="ECO:0000313" key="6">
    <source>
        <dbReference type="Proteomes" id="UP001362999"/>
    </source>
</evidence>
<dbReference type="InterPro" id="IPR040198">
    <property type="entry name" value="Fido_containing"/>
</dbReference>
<proteinExistence type="predicted"/>
<evidence type="ECO:0000259" key="4">
    <source>
        <dbReference type="PROSITE" id="PS51459"/>
    </source>
</evidence>
<feature type="domain" description="Fido" evidence="4">
    <location>
        <begin position="232"/>
        <end position="379"/>
    </location>
</feature>
<sequence length="400" mass="44731">MSGALAGSHPLLNTRPDFVKGEPDSAKPQDLARFYESQLKLHHECSEMVYVKARLATAYNDLGAMGTAIELGQEIQAQLADMDIQDNELDSVVDKWDDQLHVEAVDAAASDLATTTFQSWKATAEHRFPPYLPMPPGHEDLRKRWQSHFRPASAQYRGFLLASAIETNHIEKTFRITESSAEDLIRHGVVEGRVEVHPASEIADESVIKDILHDTLAAYDVVDLIARHHQDLTPYKISDIHSRVMATARFHGQYYIPPGDTRTITRQTVYVNEPKGRVRFCPYLKVDSELVAICRSTKALLKNTTNSFAVASWLHLVLARCHPFDDGNGRVARLAASLPLLLAGYPPMYIAFDKRAVYFDAISQTYDGNYTPFMHHILDGAKTAMDRVERLLDSASVSTG</sequence>
<feature type="binding site" evidence="2">
    <location>
        <begin position="326"/>
        <end position="333"/>
    </location>
    <ligand>
        <name>ATP</name>
        <dbReference type="ChEBI" id="CHEBI:30616"/>
    </ligand>
</feature>
<dbReference type="Pfam" id="PF02661">
    <property type="entry name" value="Fic"/>
    <property type="match status" value="1"/>
</dbReference>
<feature type="compositionally biased region" description="Basic and acidic residues" evidence="3">
    <location>
        <begin position="17"/>
        <end position="26"/>
    </location>
</feature>
<gene>
    <name evidence="5" type="ORF">R3P38DRAFT_2982417</name>
</gene>
<dbReference type="InterPro" id="IPR003812">
    <property type="entry name" value="Fido"/>
</dbReference>
<accession>A0AAW0AZU6</accession>
<comment type="caution">
    <text evidence="5">The sequence shown here is derived from an EMBL/GenBank/DDBJ whole genome shotgun (WGS) entry which is preliminary data.</text>
</comment>
<evidence type="ECO:0000256" key="2">
    <source>
        <dbReference type="PIRSR" id="PIRSR640198-2"/>
    </source>
</evidence>
<feature type="region of interest" description="Disordered" evidence="3">
    <location>
        <begin position="1"/>
        <end position="26"/>
    </location>
</feature>
<dbReference type="PANTHER" id="PTHR13504:SF38">
    <property type="entry name" value="FIDO DOMAIN-CONTAINING PROTEIN"/>
    <property type="match status" value="1"/>
</dbReference>
<organism evidence="5 6">
    <name type="scientific">Favolaschia claudopus</name>
    <dbReference type="NCBI Taxonomy" id="2862362"/>
    <lineage>
        <taxon>Eukaryota</taxon>
        <taxon>Fungi</taxon>
        <taxon>Dikarya</taxon>
        <taxon>Basidiomycota</taxon>
        <taxon>Agaricomycotina</taxon>
        <taxon>Agaricomycetes</taxon>
        <taxon>Agaricomycetidae</taxon>
        <taxon>Agaricales</taxon>
        <taxon>Marasmiineae</taxon>
        <taxon>Mycenaceae</taxon>
        <taxon>Favolaschia</taxon>
    </lineage>
</organism>
<protein>
    <submittedName>
        <fullName evidence="5">Fido domain-containing protein</fullName>
    </submittedName>
</protein>